<comment type="caution">
    <text evidence="3">The sequence shown here is derived from an EMBL/GenBank/DDBJ whole genome shotgun (WGS) entry which is preliminary data.</text>
</comment>
<sequence length="156" mass="17434">MTRFDAADPAERRQLYADAITAHRTRGSAYLTLEVDESELDEETNTGIAADDPRANGENVDEIDESDSDLGVPWIQFGDGIVNLDCTESELETVKAVLEEFPAFSIDALTWPENADGVNVRVSARADPNRVAQFFDAVFQRVYDCPQTYRVWVVEL</sequence>
<evidence type="ECO:0000256" key="1">
    <source>
        <dbReference type="SAM" id="MobiDB-lite"/>
    </source>
</evidence>
<dbReference type="EMBL" id="RBZW01000032">
    <property type="protein sequence ID" value="THE64492.1"/>
    <property type="molecule type" value="Genomic_DNA"/>
</dbReference>
<feature type="domain" description="DUF7975" evidence="2">
    <location>
        <begin position="1"/>
        <end position="155"/>
    </location>
</feature>
<name>A0A4S3TK60_9EURY</name>
<evidence type="ECO:0000313" key="3">
    <source>
        <dbReference type="EMBL" id="THE64492.1"/>
    </source>
</evidence>
<dbReference type="AlphaFoldDB" id="A0A4S3TK60"/>
<proteinExistence type="predicted"/>
<keyword evidence="4" id="KW-1185">Reference proteome</keyword>
<dbReference type="RefSeq" id="WP_141465058.1">
    <property type="nucleotide sequence ID" value="NZ_RBZW01000032.1"/>
</dbReference>
<dbReference type="Proteomes" id="UP000318864">
    <property type="component" value="Unassembled WGS sequence"/>
</dbReference>
<dbReference type="OrthoDB" id="193911at2157"/>
<accession>A0A4S3TK60</accession>
<evidence type="ECO:0000259" key="2">
    <source>
        <dbReference type="Pfam" id="PF25930"/>
    </source>
</evidence>
<protein>
    <recommendedName>
        <fullName evidence="2">DUF7975 domain-containing protein</fullName>
    </recommendedName>
</protein>
<dbReference type="Pfam" id="PF25930">
    <property type="entry name" value="DUF7975"/>
    <property type="match status" value="1"/>
</dbReference>
<reference evidence="3 4" key="1">
    <citation type="submission" date="2018-10" db="EMBL/GenBank/DDBJ databases">
        <title>Natronolimnobius sp. XQ-INN 246 isolated from Inner Mongolia Autonomous Region of China.</title>
        <authorList>
            <person name="Xue Q."/>
        </authorList>
    </citation>
    <scope>NUCLEOTIDE SEQUENCE [LARGE SCALE GENOMIC DNA]</scope>
    <source>
        <strain evidence="3 4">XQ-INN 246</strain>
    </source>
</reference>
<dbReference type="InterPro" id="IPR058281">
    <property type="entry name" value="DUF7975"/>
</dbReference>
<feature type="region of interest" description="Disordered" evidence="1">
    <location>
        <begin position="36"/>
        <end position="66"/>
    </location>
</feature>
<organism evidence="3 4">
    <name type="scientific">Salinadaptatus halalkaliphilus</name>
    <dbReference type="NCBI Taxonomy" id="2419781"/>
    <lineage>
        <taxon>Archaea</taxon>
        <taxon>Methanobacteriati</taxon>
        <taxon>Methanobacteriota</taxon>
        <taxon>Stenosarchaea group</taxon>
        <taxon>Halobacteria</taxon>
        <taxon>Halobacteriales</taxon>
        <taxon>Natrialbaceae</taxon>
        <taxon>Salinadaptatus</taxon>
    </lineage>
</organism>
<gene>
    <name evidence="3" type="ORF">D8Y22_12675</name>
</gene>
<evidence type="ECO:0000313" key="4">
    <source>
        <dbReference type="Proteomes" id="UP000318864"/>
    </source>
</evidence>